<protein>
    <submittedName>
        <fullName evidence="2">MMS19 nucleotide excision repair protein</fullName>
    </submittedName>
</protein>
<name>A0A9P1DGN7_9DINO</name>
<sequence>MLLQVQETLRTLGSETSTSAIRALVDLMRIPSALQLFEVELLTVDPRLPPGDVKMTSVWLLGWRVLWQLLTHCISRDLPENLIESFTASMVALRSSHGHCFSAEQHLILLQFSLVMSSMPSWYLPSSTPWLQANSDEDDSAGVDTMLATTLQKASALEDKELQGFIQASPGTLWDLALRTRDQAEG</sequence>
<reference evidence="2 3" key="2">
    <citation type="submission" date="2024-05" db="EMBL/GenBank/DDBJ databases">
        <authorList>
            <person name="Chen Y."/>
            <person name="Shah S."/>
            <person name="Dougan E. K."/>
            <person name="Thang M."/>
            <person name="Chan C."/>
        </authorList>
    </citation>
    <scope>NUCLEOTIDE SEQUENCE [LARGE SCALE GENOMIC DNA]</scope>
</reference>
<organism evidence="1">
    <name type="scientific">Cladocopium goreaui</name>
    <dbReference type="NCBI Taxonomy" id="2562237"/>
    <lineage>
        <taxon>Eukaryota</taxon>
        <taxon>Sar</taxon>
        <taxon>Alveolata</taxon>
        <taxon>Dinophyceae</taxon>
        <taxon>Suessiales</taxon>
        <taxon>Symbiodiniaceae</taxon>
        <taxon>Cladocopium</taxon>
    </lineage>
</organism>
<reference evidence="1" key="1">
    <citation type="submission" date="2022-10" db="EMBL/GenBank/DDBJ databases">
        <authorList>
            <person name="Chen Y."/>
            <person name="Dougan E. K."/>
            <person name="Chan C."/>
            <person name="Rhodes N."/>
            <person name="Thang M."/>
        </authorList>
    </citation>
    <scope>NUCLEOTIDE SEQUENCE</scope>
</reference>
<proteinExistence type="predicted"/>
<evidence type="ECO:0000313" key="3">
    <source>
        <dbReference type="Proteomes" id="UP001152797"/>
    </source>
</evidence>
<evidence type="ECO:0000313" key="1">
    <source>
        <dbReference type="EMBL" id="CAI4009860.1"/>
    </source>
</evidence>
<feature type="non-terminal residue" evidence="1">
    <location>
        <position position="186"/>
    </location>
</feature>
<keyword evidence="3" id="KW-1185">Reference proteome</keyword>
<dbReference type="EMBL" id="CAMXCT010004664">
    <property type="protein sequence ID" value="CAI4009860.1"/>
    <property type="molecule type" value="Genomic_DNA"/>
</dbReference>
<gene>
    <name evidence="1" type="ORF">C1SCF055_LOCUS35190</name>
</gene>
<dbReference type="EMBL" id="CAMXCT030004664">
    <property type="protein sequence ID" value="CAL4797172.1"/>
    <property type="molecule type" value="Genomic_DNA"/>
</dbReference>
<dbReference type="Proteomes" id="UP001152797">
    <property type="component" value="Unassembled WGS sequence"/>
</dbReference>
<dbReference type="AlphaFoldDB" id="A0A9P1DGN7"/>
<comment type="caution">
    <text evidence="1">The sequence shown here is derived from an EMBL/GenBank/DDBJ whole genome shotgun (WGS) entry which is preliminary data.</text>
</comment>
<dbReference type="EMBL" id="CAMXCT020004664">
    <property type="protein sequence ID" value="CAL1163235.1"/>
    <property type="molecule type" value="Genomic_DNA"/>
</dbReference>
<accession>A0A9P1DGN7</accession>
<evidence type="ECO:0000313" key="2">
    <source>
        <dbReference type="EMBL" id="CAL4797172.1"/>
    </source>
</evidence>